<dbReference type="PANTHER" id="PTHR10044:SF139">
    <property type="entry name" value="DEATH-ASSOCIATED INHIBITOR OF APOPTOSIS 2"/>
    <property type="match status" value="1"/>
</dbReference>
<evidence type="ECO:0000256" key="1">
    <source>
        <dbReference type="ARBA" id="ARBA00022703"/>
    </source>
</evidence>
<evidence type="ECO:0000313" key="8">
    <source>
        <dbReference type="EMBL" id="BAE72409.1"/>
    </source>
</evidence>
<dbReference type="InterPro" id="IPR001370">
    <property type="entry name" value="BIR_rpt"/>
</dbReference>
<dbReference type="Pfam" id="PF00653">
    <property type="entry name" value="BIR"/>
    <property type="match status" value="2"/>
</dbReference>
<keyword evidence="3 5" id="KW-0863">Zinc-finger</keyword>
<dbReference type="GO" id="GO:0061630">
    <property type="term" value="F:ubiquitin protein ligase activity"/>
    <property type="evidence" value="ECO:0007669"/>
    <property type="project" value="TreeGrafter"/>
</dbReference>
<evidence type="ECO:0000259" key="6">
    <source>
        <dbReference type="PROSITE" id="PS50089"/>
    </source>
</evidence>
<dbReference type="SUPFAM" id="SSF57924">
    <property type="entry name" value="Inhibitor of apoptosis (IAP) repeat"/>
    <property type="match status" value="2"/>
</dbReference>
<evidence type="ECO:0000256" key="2">
    <source>
        <dbReference type="ARBA" id="ARBA00022723"/>
    </source>
</evidence>
<dbReference type="Pfam" id="PF13920">
    <property type="entry name" value="zf-C3HC4_3"/>
    <property type="match status" value="1"/>
</dbReference>
<evidence type="ECO:0000313" key="9">
    <source>
        <dbReference type="Proteomes" id="UP000202376"/>
    </source>
</evidence>
<feature type="domain" description="RING-type" evidence="6">
    <location>
        <begin position="217"/>
        <end position="252"/>
    </location>
</feature>
<dbReference type="PROSITE" id="PS50143">
    <property type="entry name" value="BIR_REPEAT_2"/>
    <property type="match status" value="2"/>
</dbReference>
<dbReference type="SMART" id="SM00184">
    <property type="entry name" value="RING"/>
    <property type="match status" value="1"/>
</dbReference>
<dbReference type="MEROPS" id="I32.010"/>
<dbReference type="PROSITE" id="PS50089">
    <property type="entry name" value="ZF_RING_2"/>
    <property type="match status" value="1"/>
</dbReference>
<organism evidence="7">
    <name type="scientific">Hyphantria cunea nuclear polyhedrosis virus</name>
    <name type="common">HcNPV</name>
    <dbReference type="NCBI Taxonomy" id="28288"/>
    <lineage>
        <taxon>Viruses</taxon>
        <taxon>Viruses incertae sedis</taxon>
        <taxon>Naldaviricetes</taxon>
        <taxon>Lefavirales</taxon>
        <taxon>Baculoviridae</taxon>
        <taxon>Alphabaculovirus</taxon>
        <taxon>Alphabaculovirus hycuneae</taxon>
    </lineage>
</organism>
<reference evidence="7 9" key="2">
    <citation type="journal article" date="2004" name="Virology">
        <title>Identification and functional analysis of Hyphantria cunea nucleopolyhedrovirus iap genes.</title>
        <authorList>
            <person name="Ikeda M."/>
            <person name="Yanagimoto K."/>
            <person name="Kobayashi M."/>
        </authorList>
    </citation>
    <scope>NUCLEOTIDE SEQUENCE</scope>
</reference>
<reference evidence="8 9" key="3">
    <citation type="journal article" date="2006" name="J. Gen. Virol.">
        <title>Gene organization and complete sequence of the Hyphantria cunea nucleopolyhedrovirus genome.</title>
        <authorList>
            <person name="Ikeda M."/>
            <person name="Shikata M."/>
            <person name="Shirata N."/>
            <person name="Chaeychomsri S."/>
            <person name="Kobayashi M."/>
        </authorList>
    </citation>
    <scope>NUCLEOTIDE SEQUENCE [LARGE SCALE GENOMIC DNA]</scope>
</reference>
<dbReference type="EMBL" id="AB088850">
    <property type="protein sequence ID" value="BAC55952.1"/>
    <property type="molecule type" value="Genomic_DNA"/>
</dbReference>
<dbReference type="InterPro" id="IPR013083">
    <property type="entry name" value="Znf_RING/FYVE/PHD"/>
</dbReference>
<dbReference type="RefSeq" id="YP_473308.1">
    <property type="nucleotide sequence ID" value="NC_007767.1"/>
</dbReference>
<accession>Q80SF4</accession>
<dbReference type="GO" id="GO:0051726">
    <property type="term" value="P:regulation of cell cycle"/>
    <property type="evidence" value="ECO:0007669"/>
    <property type="project" value="TreeGrafter"/>
</dbReference>
<dbReference type="OrthoDB" id="9255at10239"/>
<keyword evidence="9" id="KW-1185">Reference proteome</keyword>
<dbReference type="FunFam" id="1.10.1170.10:FF:000002">
    <property type="entry name" value="Baculoviral IAP repeat containing 7"/>
    <property type="match status" value="1"/>
</dbReference>
<dbReference type="InterPro" id="IPR050784">
    <property type="entry name" value="IAP"/>
</dbReference>
<dbReference type="CDD" id="cd16510">
    <property type="entry name" value="RING-HC_IAPs"/>
    <property type="match status" value="1"/>
</dbReference>
<reference evidence="8 9" key="1">
    <citation type="journal article" date="2002" name="Virus Genes">
        <title>Identification and characterization of Hyphantria cunea nucleopolyhedrovirus homologous repeated regions.</title>
        <authorList>
            <person name="FelipeAlves C.A."/>
            <person name="Ikeda M."/>
            <person name="Kobayashi M."/>
        </authorList>
    </citation>
    <scope>NUCLEOTIDE SEQUENCE [LARGE SCALE GENOMIC DNA]</scope>
</reference>
<dbReference type="GO" id="GO:0031398">
    <property type="term" value="P:positive regulation of protein ubiquitination"/>
    <property type="evidence" value="ECO:0007669"/>
    <property type="project" value="TreeGrafter"/>
</dbReference>
<evidence type="ECO:0000313" key="7">
    <source>
        <dbReference type="EMBL" id="BAC55952.1"/>
    </source>
</evidence>
<name>Q80SF4_NPVHC</name>
<sequence>MNAHGGVNMEFKSARLATYTNWPVSYLEPERMAASGFYYLGRGDEVRCAFCKVEIMRWLEGDDPAVDHKRLAPQCPFINGAVSNREENELLTQPVHPKYATEVARLRTFAEWPRGLKQQPDKLAEAGFYYTGQGDKTKCFYCDGGLKDWEADDEPWKLHARWFDRCPYVLLVKGRDYVQKIVTESCTISNNDERVEQEAIERQPDLNERQFTENNICKICYNAEKNVCFVPCGHVMACGKCASAVTNCPTCRTTIKTAVRMYY</sequence>
<dbReference type="GeneID" id="3890551"/>
<evidence type="ECO:0000256" key="5">
    <source>
        <dbReference type="PROSITE-ProRule" id="PRU00175"/>
    </source>
</evidence>
<dbReference type="GO" id="GO:0008270">
    <property type="term" value="F:zinc ion binding"/>
    <property type="evidence" value="ECO:0007669"/>
    <property type="project" value="UniProtKB-KW"/>
</dbReference>
<dbReference type="EMBL" id="AP009046">
    <property type="protein sequence ID" value="BAE72409.1"/>
    <property type="molecule type" value="Genomic_DNA"/>
</dbReference>
<proteinExistence type="predicted"/>
<dbReference type="KEGG" id="vg:3890551"/>
<dbReference type="CDD" id="cd00022">
    <property type="entry name" value="BIR"/>
    <property type="match status" value="2"/>
</dbReference>
<protein>
    <submittedName>
        <fullName evidence="7">HcIAP-3</fullName>
    </submittedName>
    <submittedName>
        <fullName evidence="8">IAP3</fullName>
    </submittedName>
</protein>
<dbReference type="Proteomes" id="UP000202376">
    <property type="component" value="Segment"/>
</dbReference>
<evidence type="ECO:0000256" key="4">
    <source>
        <dbReference type="ARBA" id="ARBA00022833"/>
    </source>
</evidence>
<dbReference type="PANTHER" id="PTHR10044">
    <property type="entry name" value="INHIBITOR OF APOPTOSIS"/>
    <property type="match status" value="1"/>
</dbReference>
<gene>
    <name evidence="7" type="primary">iap-3</name>
    <name evidence="8" type="synonym">iap3</name>
    <name evidence="8" type="ORF">HynVgp120</name>
</gene>
<dbReference type="SMART" id="SM00238">
    <property type="entry name" value="BIR"/>
    <property type="match status" value="2"/>
</dbReference>
<keyword evidence="1" id="KW-0053">Apoptosis</keyword>
<dbReference type="Gene3D" id="3.30.40.10">
    <property type="entry name" value="Zinc/RING finger domain, C3HC4 (zinc finger)"/>
    <property type="match status" value="1"/>
</dbReference>
<dbReference type="GO" id="GO:0043027">
    <property type="term" value="F:cysteine-type endopeptidase inhibitor activity involved in apoptotic process"/>
    <property type="evidence" value="ECO:0007669"/>
    <property type="project" value="TreeGrafter"/>
</dbReference>
<dbReference type="FunFam" id="1.10.1170.10:FF:000003">
    <property type="entry name" value="E3 ubiquitin-protein ligase XIAP"/>
    <property type="match status" value="1"/>
</dbReference>
<dbReference type="PROSITE" id="PS01282">
    <property type="entry name" value="BIR_REPEAT_1"/>
    <property type="match status" value="1"/>
</dbReference>
<keyword evidence="4" id="KW-0862">Zinc</keyword>
<keyword evidence="2" id="KW-0479">Metal-binding</keyword>
<dbReference type="Gene3D" id="1.10.1170.10">
    <property type="entry name" value="Inhibitor Of Apoptosis Protein (2mihbC-IAP-1), Chain A"/>
    <property type="match status" value="2"/>
</dbReference>
<dbReference type="SMR" id="Q80SF4"/>
<dbReference type="InterPro" id="IPR001841">
    <property type="entry name" value="Znf_RING"/>
</dbReference>
<evidence type="ECO:0000256" key="3">
    <source>
        <dbReference type="ARBA" id="ARBA00022771"/>
    </source>
</evidence>
<organismHost>
    <name type="scientific">Lepidoptera</name>
    <name type="common">moths &amp; butterflies</name>
    <dbReference type="NCBI Taxonomy" id="7088"/>
</organismHost>